<dbReference type="AlphaFoldDB" id="Q4TED8"/>
<dbReference type="KEGG" id="tng:GSTEN00002305G001"/>
<sequence>MSRNVNAVSARPLIAPASRPGPAQAGLTPALHTQPTGHYLPLHHQPPRPPLHFEPHQSSARPAHCH</sequence>
<name>Q4TED8_TETNG</name>
<gene>
    <name evidence="2" type="ORF">GSTENG00002305001</name>
</gene>
<evidence type="ECO:0000256" key="1">
    <source>
        <dbReference type="SAM" id="MobiDB-lite"/>
    </source>
</evidence>
<reference evidence="2" key="2">
    <citation type="submission" date="2004-02" db="EMBL/GenBank/DDBJ databases">
        <authorList>
            <consortium name="Genoscope"/>
            <consortium name="Whitehead Institute Centre for Genome Research"/>
        </authorList>
    </citation>
    <scope>NUCLEOTIDE SEQUENCE</scope>
</reference>
<dbReference type="EMBL" id="CAAE01005473">
    <property type="protein sequence ID" value="CAF88744.1"/>
    <property type="molecule type" value="Genomic_DNA"/>
</dbReference>
<organism evidence="2">
    <name type="scientific">Tetraodon nigroviridis</name>
    <name type="common">Spotted green pufferfish</name>
    <name type="synonym">Chelonodon nigroviridis</name>
    <dbReference type="NCBI Taxonomy" id="99883"/>
    <lineage>
        <taxon>Eukaryota</taxon>
        <taxon>Metazoa</taxon>
        <taxon>Chordata</taxon>
        <taxon>Craniata</taxon>
        <taxon>Vertebrata</taxon>
        <taxon>Euteleostomi</taxon>
        <taxon>Actinopterygii</taxon>
        <taxon>Neopterygii</taxon>
        <taxon>Teleostei</taxon>
        <taxon>Neoteleostei</taxon>
        <taxon>Acanthomorphata</taxon>
        <taxon>Eupercaria</taxon>
        <taxon>Tetraodontiformes</taxon>
        <taxon>Tetradontoidea</taxon>
        <taxon>Tetraodontidae</taxon>
        <taxon>Tetraodon</taxon>
    </lineage>
</organism>
<proteinExistence type="predicted"/>
<comment type="caution">
    <text evidence="2">The sequence shown here is derived from an EMBL/GenBank/DDBJ whole genome shotgun (WGS) entry which is preliminary data.</text>
</comment>
<evidence type="ECO:0000313" key="2">
    <source>
        <dbReference type="EMBL" id="CAF88744.1"/>
    </source>
</evidence>
<feature type="region of interest" description="Disordered" evidence="1">
    <location>
        <begin position="1"/>
        <end position="66"/>
    </location>
</feature>
<protein>
    <submittedName>
        <fullName evidence="2">(spotted green pufferfish) hypothetical protein</fullName>
    </submittedName>
</protein>
<reference evidence="2" key="1">
    <citation type="journal article" date="2004" name="Nature">
        <title>Genome duplication in the teleost fish Tetraodon nigroviridis reveals the early vertebrate proto-karyotype.</title>
        <authorList>
            <person name="Jaillon O."/>
            <person name="Aury J.-M."/>
            <person name="Brunet F."/>
            <person name="Petit J.-L."/>
            <person name="Stange-Thomann N."/>
            <person name="Mauceli E."/>
            <person name="Bouneau L."/>
            <person name="Fischer C."/>
            <person name="Ozouf-Costaz C."/>
            <person name="Bernot A."/>
            <person name="Nicaud S."/>
            <person name="Jaffe D."/>
            <person name="Fisher S."/>
            <person name="Lutfalla G."/>
            <person name="Dossat C."/>
            <person name="Segurens B."/>
            <person name="Dasilva C."/>
            <person name="Salanoubat M."/>
            <person name="Levy M."/>
            <person name="Boudet N."/>
            <person name="Castellano S."/>
            <person name="Anthouard V."/>
            <person name="Jubin C."/>
            <person name="Castelli V."/>
            <person name="Katinka M."/>
            <person name="Vacherie B."/>
            <person name="Biemont C."/>
            <person name="Skalli Z."/>
            <person name="Cattolico L."/>
            <person name="Poulain J."/>
            <person name="De Berardinis V."/>
            <person name="Cruaud C."/>
            <person name="Duprat S."/>
            <person name="Brottier P."/>
            <person name="Coutanceau J.-P."/>
            <person name="Gouzy J."/>
            <person name="Parra G."/>
            <person name="Lardier G."/>
            <person name="Chapple C."/>
            <person name="McKernan K.J."/>
            <person name="McEwan P."/>
            <person name="Bosak S."/>
            <person name="Kellis M."/>
            <person name="Volff J.-N."/>
            <person name="Guigo R."/>
            <person name="Zody M.C."/>
            <person name="Mesirov J."/>
            <person name="Lindblad-Toh K."/>
            <person name="Birren B."/>
            <person name="Nusbaum C."/>
            <person name="Kahn D."/>
            <person name="Robinson-Rechavi M."/>
            <person name="Laudet V."/>
            <person name="Schachter V."/>
            <person name="Quetier F."/>
            <person name="Saurin W."/>
            <person name="Scarpelli C."/>
            <person name="Wincker P."/>
            <person name="Lander E.S."/>
            <person name="Weissenbach J."/>
            <person name="Roest Crollius H."/>
        </authorList>
    </citation>
    <scope>NUCLEOTIDE SEQUENCE [LARGE SCALE GENOMIC DNA]</scope>
</reference>
<accession>Q4TED8</accession>